<dbReference type="InterPro" id="IPR000843">
    <property type="entry name" value="HTH_LacI"/>
</dbReference>
<dbReference type="InterPro" id="IPR010982">
    <property type="entry name" value="Lambda_DNA-bd_dom_sf"/>
</dbReference>
<keyword evidence="1" id="KW-0805">Transcription regulation</keyword>
<evidence type="ECO:0000313" key="5">
    <source>
        <dbReference type="EMBL" id="OAM91652.1"/>
    </source>
</evidence>
<gene>
    <name evidence="5" type="ORF">AW736_02300</name>
</gene>
<dbReference type="SUPFAM" id="SSF47413">
    <property type="entry name" value="lambda repressor-like DNA-binding domains"/>
    <property type="match status" value="1"/>
</dbReference>
<dbReference type="PROSITE" id="PS50932">
    <property type="entry name" value="HTH_LACI_2"/>
    <property type="match status" value="1"/>
</dbReference>
<dbReference type="Proteomes" id="UP000078486">
    <property type="component" value="Unassembled WGS sequence"/>
</dbReference>
<dbReference type="RefSeq" id="WP_068768668.1">
    <property type="nucleotide sequence ID" value="NZ_CP109796.1"/>
</dbReference>
<evidence type="ECO:0000313" key="6">
    <source>
        <dbReference type="Proteomes" id="UP000078486"/>
    </source>
</evidence>
<organism evidence="5 6">
    <name type="scientific">Termitidicoccus mucosus</name>
    <dbReference type="NCBI Taxonomy" id="1184151"/>
    <lineage>
        <taxon>Bacteria</taxon>
        <taxon>Pseudomonadati</taxon>
        <taxon>Verrucomicrobiota</taxon>
        <taxon>Opitutia</taxon>
        <taxon>Opitutales</taxon>
        <taxon>Opitutaceae</taxon>
        <taxon>Termitidicoccus</taxon>
    </lineage>
</organism>
<evidence type="ECO:0000259" key="4">
    <source>
        <dbReference type="PROSITE" id="PS50932"/>
    </source>
</evidence>
<dbReference type="Gene3D" id="3.40.50.2300">
    <property type="match status" value="2"/>
</dbReference>
<dbReference type="CDD" id="cd01392">
    <property type="entry name" value="HTH_LacI"/>
    <property type="match status" value="1"/>
</dbReference>
<dbReference type="EMBL" id="LRRQ01000018">
    <property type="protein sequence ID" value="OAM91652.1"/>
    <property type="molecule type" value="Genomic_DNA"/>
</dbReference>
<feature type="domain" description="HTH lacI-type" evidence="4">
    <location>
        <begin position="6"/>
        <end position="60"/>
    </location>
</feature>
<dbReference type="SUPFAM" id="SSF53822">
    <property type="entry name" value="Periplasmic binding protein-like I"/>
    <property type="match status" value="1"/>
</dbReference>
<dbReference type="InterPro" id="IPR028082">
    <property type="entry name" value="Peripla_BP_I"/>
</dbReference>
<dbReference type="STRING" id="1184151.AW736_02300"/>
<name>A0A178IPE0_9BACT</name>
<dbReference type="GO" id="GO:0003700">
    <property type="term" value="F:DNA-binding transcription factor activity"/>
    <property type="evidence" value="ECO:0007669"/>
    <property type="project" value="TreeGrafter"/>
</dbReference>
<dbReference type="GO" id="GO:0000976">
    <property type="term" value="F:transcription cis-regulatory region binding"/>
    <property type="evidence" value="ECO:0007669"/>
    <property type="project" value="TreeGrafter"/>
</dbReference>
<keyword evidence="3" id="KW-0804">Transcription</keyword>
<comment type="caution">
    <text evidence="5">The sequence shown here is derived from an EMBL/GenBank/DDBJ whole genome shotgun (WGS) entry which is preliminary data.</text>
</comment>
<sequence>MSQTNVTLTQVARAAGFAVSTVSYALRNAANVPPATREKIQDVARKMGYQENPRVAALMAHIRQSRRVAEGECLAFVWIDTPVDSAFPHSAWFAGARQRAEQLGYKLEEFRLREAGGLSAQRLAGVLQARSISGVVISPLSQYASFSIDWDVSAFSIAIIGNAQASPEFHHSGHHHFAGMQMALTKLREGGCRRIVAVLDTVMNERAKRAWSSAFLEHYPAPSQARRHLLLSTPDNTAKLVRKLSLRPGPEVIVTTSGVLDRLKETRGFRIPASTKIVLLDWRPIFPKFGGIEQGEEIIAANAVDLVVGQLQRNERGVPEQVKMVLFPGLWHPPPGL</sequence>
<accession>A0A178IPE0</accession>
<protein>
    <recommendedName>
        <fullName evidence="4">HTH lacI-type domain-containing protein</fullName>
    </recommendedName>
</protein>
<reference evidence="5 6" key="1">
    <citation type="submission" date="2016-01" db="EMBL/GenBank/DDBJ databases">
        <title>High potential of lignocellulose degradation of a new Verrucomicrobia species.</title>
        <authorList>
            <person name="Wang Y."/>
            <person name="Shi Y."/>
            <person name="Qiu Z."/>
            <person name="Liu S."/>
            <person name="Yang H."/>
        </authorList>
    </citation>
    <scope>NUCLEOTIDE SEQUENCE [LARGE SCALE GENOMIC DNA]</scope>
    <source>
        <strain evidence="5 6">TSB47</strain>
    </source>
</reference>
<evidence type="ECO:0000256" key="3">
    <source>
        <dbReference type="ARBA" id="ARBA00023163"/>
    </source>
</evidence>
<dbReference type="PANTHER" id="PTHR30146">
    <property type="entry name" value="LACI-RELATED TRANSCRIPTIONAL REPRESSOR"/>
    <property type="match status" value="1"/>
</dbReference>
<dbReference type="AlphaFoldDB" id="A0A178IPE0"/>
<proteinExistence type="predicted"/>
<dbReference type="Pfam" id="PF00356">
    <property type="entry name" value="LacI"/>
    <property type="match status" value="1"/>
</dbReference>
<dbReference type="OrthoDB" id="195386at2"/>
<evidence type="ECO:0000256" key="1">
    <source>
        <dbReference type="ARBA" id="ARBA00023015"/>
    </source>
</evidence>
<keyword evidence="6" id="KW-1185">Reference proteome</keyword>
<dbReference type="SMART" id="SM00354">
    <property type="entry name" value="HTH_LACI"/>
    <property type="match status" value="1"/>
</dbReference>
<keyword evidence="2" id="KW-0238">DNA-binding</keyword>
<dbReference type="PANTHER" id="PTHR30146:SF24">
    <property type="entry name" value="XYLOSE OPERON REGULATORY PROTEIN"/>
    <property type="match status" value="1"/>
</dbReference>
<dbReference type="Gene3D" id="1.10.260.40">
    <property type="entry name" value="lambda repressor-like DNA-binding domains"/>
    <property type="match status" value="1"/>
</dbReference>
<evidence type="ECO:0000256" key="2">
    <source>
        <dbReference type="ARBA" id="ARBA00023125"/>
    </source>
</evidence>